<dbReference type="InterPro" id="IPR036390">
    <property type="entry name" value="WH_DNA-bd_sf"/>
</dbReference>
<proteinExistence type="predicted"/>
<gene>
    <name evidence="6" type="ORF">GCM10009559_39930</name>
</gene>
<dbReference type="Proteomes" id="UP001499967">
    <property type="component" value="Unassembled WGS sequence"/>
</dbReference>
<evidence type="ECO:0000313" key="7">
    <source>
        <dbReference type="Proteomes" id="UP001499967"/>
    </source>
</evidence>
<dbReference type="PROSITE" id="PS51078">
    <property type="entry name" value="ICLR_ED"/>
    <property type="match status" value="1"/>
</dbReference>
<keyword evidence="2" id="KW-0238">DNA-binding</keyword>
<dbReference type="InterPro" id="IPR029016">
    <property type="entry name" value="GAF-like_dom_sf"/>
</dbReference>
<dbReference type="PROSITE" id="PS51077">
    <property type="entry name" value="HTH_ICLR"/>
    <property type="match status" value="1"/>
</dbReference>
<feature type="domain" description="IclR-ED" evidence="5">
    <location>
        <begin position="70"/>
        <end position="252"/>
    </location>
</feature>
<keyword evidence="7" id="KW-1185">Reference proteome</keyword>
<dbReference type="Pfam" id="PF09339">
    <property type="entry name" value="HTH_IclR"/>
    <property type="match status" value="1"/>
</dbReference>
<organism evidence="6 7">
    <name type="scientific">Pseudonocardia zijingensis</name>
    <dbReference type="NCBI Taxonomy" id="153376"/>
    <lineage>
        <taxon>Bacteria</taxon>
        <taxon>Bacillati</taxon>
        <taxon>Actinomycetota</taxon>
        <taxon>Actinomycetes</taxon>
        <taxon>Pseudonocardiales</taxon>
        <taxon>Pseudonocardiaceae</taxon>
        <taxon>Pseudonocardia</taxon>
    </lineage>
</organism>
<keyword evidence="3" id="KW-0804">Transcription</keyword>
<name>A0ABN1QK44_9PSEU</name>
<dbReference type="SMART" id="SM00346">
    <property type="entry name" value="HTH_ICLR"/>
    <property type="match status" value="1"/>
</dbReference>
<dbReference type="PANTHER" id="PTHR30136:SF35">
    <property type="entry name" value="HTH-TYPE TRANSCRIPTIONAL REGULATOR RV1719"/>
    <property type="match status" value="1"/>
</dbReference>
<dbReference type="PANTHER" id="PTHR30136">
    <property type="entry name" value="HELIX-TURN-HELIX TRANSCRIPTIONAL REGULATOR, ICLR FAMILY"/>
    <property type="match status" value="1"/>
</dbReference>
<evidence type="ECO:0000256" key="3">
    <source>
        <dbReference type="ARBA" id="ARBA00023163"/>
    </source>
</evidence>
<evidence type="ECO:0000313" key="6">
    <source>
        <dbReference type="EMBL" id="GAA0943205.1"/>
    </source>
</evidence>
<accession>A0ABN1QK44</accession>
<protein>
    <submittedName>
        <fullName evidence="6">IclR family transcriptional regulator</fullName>
    </submittedName>
</protein>
<dbReference type="InterPro" id="IPR014757">
    <property type="entry name" value="Tscrpt_reg_IclR_C"/>
</dbReference>
<dbReference type="InterPro" id="IPR036388">
    <property type="entry name" value="WH-like_DNA-bd_sf"/>
</dbReference>
<comment type="caution">
    <text evidence="6">The sequence shown here is derived from an EMBL/GenBank/DDBJ whole genome shotgun (WGS) entry which is preliminary data.</text>
</comment>
<dbReference type="Pfam" id="PF01614">
    <property type="entry name" value="IclR_C"/>
    <property type="match status" value="1"/>
</dbReference>
<dbReference type="Gene3D" id="1.10.10.10">
    <property type="entry name" value="Winged helix-like DNA-binding domain superfamily/Winged helix DNA-binding domain"/>
    <property type="match status" value="1"/>
</dbReference>
<evidence type="ECO:0000259" key="4">
    <source>
        <dbReference type="PROSITE" id="PS51077"/>
    </source>
</evidence>
<dbReference type="SUPFAM" id="SSF46785">
    <property type="entry name" value="Winged helix' DNA-binding domain"/>
    <property type="match status" value="1"/>
</dbReference>
<reference evidence="6 7" key="1">
    <citation type="journal article" date="2019" name="Int. J. Syst. Evol. Microbiol.">
        <title>The Global Catalogue of Microorganisms (GCM) 10K type strain sequencing project: providing services to taxonomists for standard genome sequencing and annotation.</title>
        <authorList>
            <consortium name="The Broad Institute Genomics Platform"/>
            <consortium name="The Broad Institute Genome Sequencing Center for Infectious Disease"/>
            <person name="Wu L."/>
            <person name="Ma J."/>
        </authorList>
    </citation>
    <scope>NUCLEOTIDE SEQUENCE [LARGE SCALE GENOMIC DNA]</scope>
    <source>
        <strain evidence="6 7">JCM 11117</strain>
    </source>
</reference>
<evidence type="ECO:0000259" key="5">
    <source>
        <dbReference type="PROSITE" id="PS51078"/>
    </source>
</evidence>
<dbReference type="SUPFAM" id="SSF55781">
    <property type="entry name" value="GAF domain-like"/>
    <property type="match status" value="1"/>
</dbReference>
<dbReference type="InterPro" id="IPR005471">
    <property type="entry name" value="Tscrpt_reg_IclR_N"/>
</dbReference>
<sequence>MADINGTEAAARVADVLLLFTDGPDSLGVSAIARRLGLSKAVVHRILRTLTDRGLLAADPVSRGYRLGPASAALGARALRESKVRTVAMPVLRELQAATDETTTISARVPDGRVYLDQVESTQEIKMTVEVGRRFPLHAGGSSTCILAFLPPHEQEAVLADELAAMTHRTVTDGAVLRARLAEVRAAGYAHSIGERQSGAASVAAPVFAFDGTVVGAISVCGPADRVDDAARERFAPLLTDAADRISRALGWRGGLPDDAGQESA</sequence>
<dbReference type="RefSeq" id="WP_343942987.1">
    <property type="nucleotide sequence ID" value="NZ_BAAAHP010000111.1"/>
</dbReference>
<keyword evidence="1" id="KW-0805">Transcription regulation</keyword>
<feature type="domain" description="HTH iclR-type" evidence="4">
    <location>
        <begin position="7"/>
        <end position="69"/>
    </location>
</feature>
<dbReference type="EMBL" id="BAAAHP010000111">
    <property type="protein sequence ID" value="GAA0943205.1"/>
    <property type="molecule type" value="Genomic_DNA"/>
</dbReference>
<dbReference type="InterPro" id="IPR050707">
    <property type="entry name" value="HTH_MetabolicPath_Reg"/>
</dbReference>
<dbReference type="Gene3D" id="3.30.450.40">
    <property type="match status" value="1"/>
</dbReference>
<evidence type="ECO:0000256" key="1">
    <source>
        <dbReference type="ARBA" id="ARBA00023015"/>
    </source>
</evidence>
<evidence type="ECO:0000256" key="2">
    <source>
        <dbReference type="ARBA" id="ARBA00023125"/>
    </source>
</evidence>